<dbReference type="SUPFAM" id="SSF58104">
    <property type="entry name" value="Methyl-accepting chemotaxis protein (MCP) signaling domain"/>
    <property type="match status" value="1"/>
</dbReference>
<reference evidence="3" key="2">
    <citation type="submission" date="2023-05" db="EMBL/GenBank/DDBJ databases">
        <authorList>
            <person name="Schelkunov M.I."/>
        </authorList>
    </citation>
    <scope>NUCLEOTIDE SEQUENCE</scope>
    <source>
        <strain evidence="3">Hsosn_3</strain>
        <tissue evidence="3">Leaf</tissue>
    </source>
</reference>
<feature type="region of interest" description="Disordered" evidence="2">
    <location>
        <begin position="56"/>
        <end position="98"/>
    </location>
</feature>
<feature type="region of interest" description="Disordered" evidence="2">
    <location>
        <begin position="276"/>
        <end position="316"/>
    </location>
</feature>
<sequence>MSTLLQFQCHLATSSPNTKSCSLLTPKNQYLFVANQRLHSSNINLKIHANCVLGRAEGDSEDESHDEAPAPPKGPLSPDEAPVPSEGPPSPEEAPAPPKRFPFEWKKWAVGILFFFILPSYRLKMGPFGILKDKVDEMLETAETAAEVVEDLAELVERLADEAEKKLPDGTKLNDLAEAIENLAGRVDEKAEQAQELIKEVQNIAEDIEEMMEAKLLAATRQDKKTEDQGTRIHRQPDDASLNEGAQSIKGLTEQAEKKTEETQELIQQVDKLGRDIKELDSSSPAATSKQEKLKSSTHTLSRPESREAFSLIVFP</sequence>
<dbReference type="Proteomes" id="UP001237642">
    <property type="component" value="Unassembled WGS sequence"/>
</dbReference>
<evidence type="ECO:0000256" key="2">
    <source>
        <dbReference type="SAM" id="MobiDB-lite"/>
    </source>
</evidence>
<dbReference type="PANTHER" id="PTHR33735">
    <property type="entry name" value="EXPRESSED PROTEIN"/>
    <property type="match status" value="1"/>
</dbReference>
<evidence type="ECO:0000313" key="3">
    <source>
        <dbReference type="EMBL" id="KAK1370867.1"/>
    </source>
</evidence>
<feature type="coiled-coil region" evidence="1">
    <location>
        <begin position="249"/>
        <end position="276"/>
    </location>
</feature>
<name>A0AAD8HP87_9APIA</name>
<feature type="coiled-coil region" evidence="1">
    <location>
        <begin position="142"/>
        <end position="214"/>
    </location>
</feature>
<comment type="caution">
    <text evidence="3">The sequence shown here is derived from an EMBL/GenBank/DDBJ whole genome shotgun (WGS) entry which is preliminary data.</text>
</comment>
<evidence type="ECO:0000313" key="4">
    <source>
        <dbReference type="Proteomes" id="UP001237642"/>
    </source>
</evidence>
<dbReference type="PANTHER" id="PTHR33735:SF10">
    <property type="entry name" value="EXPRESSED PROTEIN"/>
    <property type="match status" value="1"/>
</dbReference>
<dbReference type="EMBL" id="JAUIZM010000008">
    <property type="protein sequence ID" value="KAK1370867.1"/>
    <property type="molecule type" value="Genomic_DNA"/>
</dbReference>
<feature type="compositionally biased region" description="Basic and acidic residues" evidence="2">
    <location>
        <begin position="221"/>
        <end position="238"/>
    </location>
</feature>
<dbReference type="AlphaFoldDB" id="A0AAD8HP87"/>
<feature type="compositionally biased region" description="Pro residues" evidence="2">
    <location>
        <begin position="85"/>
        <end position="98"/>
    </location>
</feature>
<keyword evidence="1" id="KW-0175">Coiled coil</keyword>
<accession>A0AAD8HP87</accession>
<gene>
    <name evidence="3" type="ORF">POM88_036959</name>
</gene>
<organism evidence="3 4">
    <name type="scientific">Heracleum sosnowskyi</name>
    <dbReference type="NCBI Taxonomy" id="360622"/>
    <lineage>
        <taxon>Eukaryota</taxon>
        <taxon>Viridiplantae</taxon>
        <taxon>Streptophyta</taxon>
        <taxon>Embryophyta</taxon>
        <taxon>Tracheophyta</taxon>
        <taxon>Spermatophyta</taxon>
        <taxon>Magnoliopsida</taxon>
        <taxon>eudicotyledons</taxon>
        <taxon>Gunneridae</taxon>
        <taxon>Pentapetalae</taxon>
        <taxon>asterids</taxon>
        <taxon>campanulids</taxon>
        <taxon>Apiales</taxon>
        <taxon>Apiaceae</taxon>
        <taxon>Apioideae</taxon>
        <taxon>apioid superclade</taxon>
        <taxon>Tordylieae</taxon>
        <taxon>Tordyliinae</taxon>
        <taxon>Heracleum</taxon>
    </lineage>
</organism>
<reference evidence="3" key="1">
    <citation type="submission" date="2023-02" db="EMBL/GenBank/DDBJ databases">
        <title>Genome of toxic invasive species Heracleum sosnowskyi carries increased number of genes despite the absence of recent whole-genome duplications.</title>
        <authorList>
            <person name="Schelkunov M."/>
            <person name="Shtratnikova V."/>
            <person name="Makarenko M."/>
            <person name="Klepikova A."/>
            <person name="Omelchenko D."/>
            <person name="Novikova G."/>
            <person name="Obukhova E."/>
            <person name="Bogdanov V."/>
            <person name="Penin A."/>
            <person name="Logacheva M."/>
        </authorList>
    </citation>
    <scope>NUCLEOTIDE SEQUENCE</scope>
    <source>
        <strain evidence="3">Hsosn_3</strain>
        <tissue evidence="3">Leaf</tissue>
    </source>
</reference>
<keyword evidence="4" id="KW-1185">Reference proteome</keyword>
<protein>
    <submittedName>
        <fullName evidence="3">Uncharacterized protein</fullName>
    </submittedName>
</protein>
<evidence type="ECO:0000256" key="1">
    <source>
        <dbReference type="SAM" id="Coils"/>
    </source>
</evidence>
<proteinExistence type="predicted"/>
<feature type="region of interest" description="Disordered" evidence="2">
    <location>
        <begin position="220"/>
        <end position="245"/>
    </location>
</feature>